<dbReference type="PROSITE" id="PS51257">
    <property type="entry name" value="PROKAR_LIPOPROTEIN"/>
    <property type="match status" value="1"/>
</dbReference>
<evidence type="ECO:0000256" key="1">
    <source>
        <dbReference type="SAM" id="MobiDB-lite"/>
    </source>
</evidence>
<dbReference type="EMBL" id="CP019082">
    <property type="protein sequence ID" value="APW59050.1"/>
    <property type="molecule type" value="Genomic_DNA"/>
</dbReference>
<organism evidence="3 4">
    <name type="scientific">Paludisphaera borealis</name>
    <dbReference type="NCBI Taxonomy" id="1387353"/>
    <lineage>
        <taxon>Bacteria</taxon>
        <taxon>Pseudomonadati</taxon>
        <taxon>Planctomycetota</taxon>
        <taxon>Planctomycetia</taxon>
        <taxon>Isosphaerales</taxon>
        <taxon>Isosphaeraceae</taxon>
        <taxon>Paludisphaera</taxon>
    </lineage>
</organism>
<accession>A0A1U7CJC9</accession>
<dbReference type="KEGG" id="pbor:BSF38_00464"/>
<dbReference type="Proteomes" id="UP000186309">
    <property type="component" value="Chromosome"/>
</dbReference>
<feature type="compositionally biased region" description="Basic and acidic residues" evidence="1">
    <location>
        <begin position="42"/>
        <end position="69"/>
    </location>
</feature>
<feature type="signal peptide" evidence="2">
    <location>
        <begin position="1"/>
        <end position="25"/>
    </location>
</feature>
<gene>
    <name evidence="3" type="ORF">BSF38_00464</name>
</gene>
<sequence>MRSACRPVGRAILLCLFLGSPSLMSGCSDESKQSGTQVQVSEEQKAQLNSKRDMYNARAKEHPKSLKKR</sequence>
<feature type="region of interest" description="Disordered" evidence="1">
    <location>
        <begin position="27"/>
        <end position="69"/>
    </location>
</feature>
<evidence type="ECO:0000313" key="4">
    <source>
        <dbReference type="Proteomes" id="UP000186309"/>
    </source>
</evidence>
<proteinExistence type="predicted"/>
<protein>
    <submittedName>
        <fullName evidence="3">Uncharacterized protein</fullName>
    </submittedName>
</protein>
<dbReference type="AlphaFoldDB" id="A0A1U7CJC9"/>
<feature type="chain" id="PRO_5012482366" evidence="2">
    <location>
        <begin position="26"/>
        <end position="69"/>
    </location>
</feature>
<name>A0A1U7CJC9_9BACT</name>
<keyword evidence="2" id="KW-0732">Signal</keyword>
<reference evidence="4" key="1">
    <citation type="submission" date="2016-12" db="EMBL/GenBank/DDBJ databases">
        <title>Comparative genomics of four Isosphaeraceae planctomycetes: a common pool of plasmids and glycoside hydrolase genes.</title>
        <authorList>
            <person name="Ivanova A."/>
        </authorList>
    </citation>
    <scope>NUCLEOTIDE SEQUENCE [LARGE SCALE GENOMIC DNA]</scope>
    <source>
        <strain evidence="4">PX4</strain>
    </source>
</reference>
<evidence type="ECO:0000256" key="2">
    <source>
        <dbReference type="SAM" id="SignalP"/>
    </source>
</evidence>
<keyword evidence="4" id="KW-1185">Reference proteome</keyword>
<evidence type="ECO:0000313" key="3">
    <source>
        <dbReference type="EMBL" id="APW59050.1"/>
    </source>
</evidence>